<proteinExistence type="predicted"/>
<comment type="caution">
    <text evidence="4">The sequence shown here is derived from an EMBL/GenBank/DDBJ whole genome shotgun (WGS) entry which is preliminary data.</text>
</comment>
<organism evidence="4 5">
    <name type="scientific">Marmota monax</name>
    <name type="common">Woodchuck</name>
    <dbReference type="NCBI Taxonomy" id="9995"/>
    <lineage>
        <taxon>Eukaryota</taxon>
        <taxon>Metazoa</taxon>
        <taxon>Chordata</taxon>
        <taxon>Craniata</taxon>
        <taxon>Vertebrata</taxon>
        <taxon>Euteleostomi</taxon>
        <taxon>Mammalia</taxon>
        <taxon>Eutheria</taxon>
        <taxon>Euarchontoglires</taxon>
        <taxon>Glires</taxon>
        <taxon>Rodentia</taxon>
        <taxon>Sciuromorpha</taxon>
        <taxon>Sciuridae</taxon>
        <taxon>Xerinae</taxon>
        <taxon>Marmotini</taxon>
        <taxon>Marmota</taxon>
    </lineage>
</organism>
<dbReference type="AlphaFoldDB" id="A0A5E4D5C4"/>
<name>A0A5E4D5C4_MARMO</name>
<keyword evidence="3" id="KW-1133">Transmembrane helix</keyword>
<keyword evidence="3" id="KW-0812">Transmembrane</keyword>
<reference evidence="4" key="1">
    <citation type="submission" date="2019-04" db="EMBL/GenBank/DDBJ databases">
        <authorList>
            <person name="Alioto T."/>
            <person name="Alioto T."/>
        </authorList>
    </citation>
    <scope>NUCLEOTIDE SEQUENCE [LARGE SCALE GENOMIC DNA]</scope>
</reference>
<evidence type="ECO:0000313" key="4">
    <source>
        <dbReference type="EMBL" id="VTJ89433.1"/>
    </source>
</evidence>
<dbReference type="PANTHER" id="PTHR48001">
    <property type="entry name" value="OLFACTORY RECEPTOR"/>
    <property type="match status" value="1"/>
</dbReference>
<evidence type="ECO:0000256" key="1">
    <source>
        <dbReference type="ARBA" id="ARBA00023040"/>
    </source>
</evidence>
<evidence type="ECO:0000256" key="2">
    <source>
        <dbReference type="ARBA" id="ARBA00023170"/>
    </source>
</evidence>
<dbReference type="Proteomes" id="UP000335636">
    <property type="component" value="Unassembled WGS sequence"/>
</dbReference>
<dbReference type="SUPFAM" id="SSF81321">
    <property type="entry name" value="Family A G protein-coupled receptor-like"/>
    <property type="match status" value="1"/>
</dbReference>
<keyword evidence="1" id="KW-0297">G-protein coupled receptor</keyword>
<keyword evidence="1" id="KW-0807">Transducer</keyword>
<evidence type="ECO:0000313" key="5">
    <source>
        <dbReference type="Proteomes" id="UP000335636"/>
    </source>
</evidence>
<sequence>CPSIKDALNVTAILEFQLLGFSEDPDQQPILFGLFLFMYLVTILGNLLIILA</sequence>
<gene>
    <name evidence="4" type="ORF">MONAX_5E016677</name>
</gene>
<keyword evidence="5" id="KW-1185">Reference proteome</keyword>
<dbReference type="EMBL" id="CABDUW010003570">
    <property type="protein sequence ID" value="VTJ89433.1"/>
    <property type="molecule type" value="Genomic_DNA"/>
</dbReference>
<keyword evidence="3" id="KW-0472">Membrane</keyword>
<evidence type="ECO:0008006" key="6">
    <source>
        <dbReference type="Google" id="ProtNLM"/>
    </source>
</evidence>
<evidence type="ECO:0000256" key="3">
    <source>
        <dbReference type="SAM" id="Phobius"/>
    </source>
</evidence>
<keyword evidence="2" id="KW-0675">Receptor</keyword>
<accession>A0A5E4D5C4</accession>
<feature type="non-terminal residue" evidence="4">
    <location>
        <position position="1"/>
    </location>
</feature>
<protein>
    <recommendedName>
        <fullName evidence="6">G-protein coupled receptors family 1 profile domain-containing protein</fullName>
    </recommendedName>
</protein>
<feature type="transmembrane region" description="Helical" evidence="3">
    <location>
        <begin position="30"/>
        <end position="51"/>
    </location>
</feature>
<feature type="non-terminal residue" evidence="4">
    <location>
        <position position="52"/>
    </location>
</feature>
<dbReference type="GO" id="GO:0004930">
    <property type="term" value="F:G protein-coupled receptor activity"/>
    <property type="evidence" value="ECO:0007669"/>
    <property type="project" value="UniProtKB-KW"/>
</dbReference>